<dbReference type="InterPro" id="IPR001660">
    <property type="entry name" value="SAM"/>
</dbReference>
<name>A0A315W699_GAMAF</name>
<accession>A0A315W699</accession>
<dbReference type="PROSITE" id="PS50105">
    <property type="entry name" value="SAM_DOMAIN"/>
    <property type="match status" value="1"/>
</dbReference>
<dbReference type="EMBL" id="NHOQ01000407">
    <property type="protein sequence ID" value="PWA30409.1"/>
    <property type="molecule type" value="Genomic_DNA"/>
</dbReference>
<dbReference type="InterPro" id="IPR002110">
    <property type="entry name" value="Ankyrin_rpt"/>
</dbReference>
<dbReference type="SMART" id="SM00454">
    <property type="entry name" value="SAM"/>
    <property type="match status" value="1"/>
</dbReference>
<sequence>MSYKYGTDIKKNKASLSTTLGKSGRCQLPFDPQRLTRMCATKISMYAECVQLQALLPSDNICVCAACTGRFTSSSLTVANVPQGSQMTCLMLAARDGLCKVINLLVSHGAEINVQDSKGYTYNCSQSDLTLIDGVVFCKALSIAVQYGKEQAVLKLLQLGADKTIRTKTGESPADLAEMFRHTQIGRILNSSSKLSAVSACSSSVEERLAKLFKTNSVLSSAESSTKFDELELLLHGLNLGYLNDIMAENDITWSYLLTMEKEDFEKIGITNPVDQQKVLSAVQQMHLDKVDLDKIQLGTGENGCEDLQNFLLSVRHQCCYLTEMLQDVISRFPRQASQLVISLDPKKEAQTVCRQLVVQTKDLQKEVSCLHNLLCQFLSTLFAPLNFIMEKVESILPSSLWHQLTRI</sequence>
<dbReference type="PROSITE" id="PS50297">
    <property type="entry name" value="ANK_REP_REGION"/>
    <property type="match status" value="1"/>
</dbReference>
<dbReference type="STRING" id="33528.ENSGAFP00000006100"/>
<dbReference type="FunFam" id="1.10.150.50:FF:000089">
    <property type="entry name" value="Ankyrin repeat, SAM and basic leucine zipper domain-containing 1"/>
    <property type="match status" value="1"/>
</dbReference>
<dbReference type="PANTHER" id="PTHR24157:SF3">
    <property type="entry name" value="ANKYRIN REPEAT, SAM AND BASIC LEUCINE ZIPPER DOMAIN-CONTAINING PROTEIN 1"/>
    <property type="match status" value="1"/>
</dbReference>
<comment type="caution">
    <text evidence="3">The sequence shown here is derived from an EMBL/GenBank/DDBJ whole genome shotgun (WGS) entry which is preliminary data.</text>
</comment>
<dbReference type="Gene3D" id="1.10.150.50">
    <property type="entry name" value="Transcription Factor, Ets-1"/>
    <property type="match status" value="1"/>
</dbReference>
<protein>
    <recommendedName>
        <fullName evidence="2">SAM domain-containing protein</fullName>
    </recommendedName>
</protein>
<evidence type="ECO:0000256" key="1">
    <source>
        <dbReference type="PROSITE-ProRule" id="PRU00023"/>
    </source>
</evidence>
<feature type="domain" description="SAM" evidence="2">
    <location>
        <begin position="226"/>
        <end position="289"/>
    </location>
</feature>
<gene>
    <name evidence="3" type="ORF">CCH79_00017665</name>
</gene>
<reference evidence="3 4" key="1">
    <citation type="journal article" date="2018" name="G3 (Bethesda)">
        <title>A High-Quality Reference Genome for the Invasive Mosquitofish Gambusia affinis Using a Chicago Library.</title>
        <authorList>
            <person name="Hoffberg S.L."/>
            <person name="Troendle N.J."/>
            <person name="Glenn T.C."/>
            <person name="Mahmud O."/>
            <person name="Louha S."/>
            <person name="Chalopin D."/>
            <person name="Bennetzen J.L."/>
            <person name="Mauricio R."/>
        </authorList>
    </citation>
    <scope>NUCLEOTIDE SEQUENCE [LARGE SCALE GENOMIC DNA]</scope>
    <source>
        <strain evidence="3">NE01/NJP1002.9</strain>
        <tissue evidence="3">Muscle</tissue>
    </source>
</reference>
<dbReference type="Pfam" id="PF00536">
    <property type="entry name" value="SAM_1"/>
    <property type="match status" value="1"/>
</dbReference>
<dbReference type="SUPFAM" id="SSF47769">
    <property type="entry name" value="SAM/Pointed domain"/>
    <property type="match status" value="1"/>
</dbReference>
<keyword evidence="1" id="KW-0040">ANK repeat</keyword>
<keyword evidence="4" id="KW-1185">Reference proteome</keyword>
<dbReference type="Pfam" id="PF00023">
    <property type="entry name" value="Ank"/>
    <property type="match status" value="1"/>
</dbReference>
<evidence type="ECO:0000313" key="4">
    <source>
        <dbReference type="Proteomes" id="UP000250572"/>
    </source>
</evidence>
<evidence type="ECO:0000259" key="2">
    <source>
        <dbReference type="PROSITE" id="PS50105"/>
    </source>
</evidence>
<dbReference type="SMART" id="SM00248">
    <property type="entry name" value="ANK"/>
    <property type="match status" value="2"/>
</dbReference>
<dbReference type="AlphaFoldDB" id="A0A315W699"/>
<dbReference type="InterPro" id="IPR036770">
    <property type="entry name" value="Ankyrin_rpt-contain_sf"/>
</dbReference>
<proteinExistence type="predicted"/>
<dbReference type="Gene3D" id="1.25.40.20">
    <property type="entry name" value="Ankyrin repeat-containing domain"/>
    <property type="match status" value="1"/>
</dbReference>
<dbReference type="PROSITE" id="PS50088">
    <property type="entry name" value="ANK_REPEAT"/>
    <property type="match status" value="1"/>
</dbReference>
<dbReference type="InterPro" id="IPR013761">
    <property type="entry name" value="SAM/pointed_sf"/>
</dbReference>
<dbReference type="PANTHER" id="PTHR24157">
    <property type="entry name" value="ANKYRIN REPEAT, SAM AND BASIC LEUCINE ZIPPER DOMAIN-CONTAINING PROTEIN 1"/>
    <property type="match status" value="1"/>
</dbReference>
<organism evidence="3 4">
    <name type="scientific">Gambusia affinis</name>
    <name type="common">Western mosquitofish</name>
    <name type="synonym">Heterandria affinis</name>
    <dbReference type="NCBI Taxonomy" id="33528"/>
    <lineage>
        <taxon>Eukaryota</taxon>
        <taxon>Metazoa</taxon>
        <taxon>Chordata</taxon>
        <taxon>Craniata</taxon>
        <taxon>Vertebrata</taxon>
        <taxon>Euteleostomi</taxon>
        <taxon>Actinopterygii</taxon>
        <taxon>Neopterygii</taxon>
        <taxon>Teleostei</taxon>
        <taxon>Neoteleostei</taxon>
        <taxon>Acanthomorphata</taxon>
        <taxon>Ovalentaria</taxon>
        <taxon>Atherinomorphae</taxon>
        <taxon>Cyprinodontiformes</taxon>
        <taxon>Poeciliidae</taxon>
        <taxon>Poeciliinae</taxon>
        <taxon>Gambusia</taxon>
    </lineage>
</organism>
<feature type="repeat" description="ANK" evidence="1">
    <location>
        <begin position="85"/>
        <end position="117"/>
    </location>
</feature>
<dbReference type="Proteomes" id="UP000250572">
    <property type="component" value="Unassembled WGS sequence"/>
</dbReference>
<evidence type="ECO:0000313" key="3">
    <source>
        <dbReference type="EMBL" id="PWA30409.1"/>
    </source>
</evidence>
<dbReference type="SUPFAM" id="SSF48403">
    <property type="entry name" value="Ankyrin repeat"/>
    <property type="match status" value="1"/>
</dbReference>
<dbReference type="GO" id="GO:0071546">
    <property type="term" value="C:pi-body"/>
    <property type="evidence" value="ECO:0007669"/>
    <property type="project" value="TreeGrafter"/>
</dbReference>